<comment type="caution">
    <text evidence="1">The sequence shown here is derived from an EMBL/GenBank/DDBJ whole genome shotgun (WGS) entry which is preliminary data.</text>
</comment>
<accession>A0A0V8JM71</accession>
<keyword evidence="2" id="KW-1185">Reference proteome</keyword>
<dbReference type="AlphaFoldDB" id="A0A0V8JM71"/>
<gene>
    <name evidence="1" type="ORF">AS180_09585</name>
</gene>
<dbReference type="GeneID" id="93681581"/>
<evidence type="ECO:0008006" key="3">
    <source>
        <dbReference type="Google" id="ProtNLM"/>
    </source>
</evidence>
<dbReference type="InterPro" id="IPR009881">
    <property type="entry name" value="DUF1433"/>
</dbReference>
<dbReference type="Gene3D" id="3.10.450.130">
    <property type="entry name" value="folded 79 residue fragment of lin0334 like domains"/>
    <property type="match status" value="1"/>
</dbReference>
<reference evidence="1 2" key="1">
    <citation type="submission" date="2015-11" db="EMBL/GenBank/DDBJ databases">
        <title>Bacillus caseinolyticus sp nov.</title>
        <authorList>
            <person name="Dastager S.G."/>
            <person name="Mawlankar R."/>
        </authorList>
    </citation>
    <scope>NUCLEOTIDE SEQUENCE [LARGE SCALE GENOMIC DNA]</scope>
    <source>
        <strain evidence="1 2">SGD-V-76</strain>
    </source>
</reference>
<name>A0A0V8JM71_9BACI</name>
<dbReference type="RefSeq" id="WP_025910148.1">
    <property type="nucleotide sequence ID" value="NZ_KQ758644.1"/>
</dbReference>
<evidence type="ECO:0000313" key="2">
    <source>
        <dbReference type="Proteomes" id="UP000053681"/>
    </source>
</evidence>
<evidence type="ECO:0000313" key="1">
    <source>
        <dbReference type="EMBL" id="KSU88164.1"/>
    </source>
</evidence>
<organism evidence="1 2">
    <name type="scientific">Priestia veravalensis</name>
    <dbReference type="NCBI Taxonomy" id="1414648"/>
    <lineage>
        <taxon>Bacteria</taxon>
        <taxon>Bacillati</taxon>
        <taxon>Bacillota</taxon>
        <taxon>Bacilli</taxon>
        <taxon>Bacillales</taxon>
        <taxon>Bacillaceae</taxon>
        <taxon>Priestia</taxon>
    </lineage>
</organism>
<proteinExistence type="predicted"/>
<sequence>MKKVIFTLLGLAIVAAGVMVYMLQHHEAKSYAKEIKPQVITHLQKEFHDVSSVTFTEEKLLSKKRIQISGYVNNNKALGFSVTTSYPAGDIESELVVDQALFDQLK</sequence>
<dbReference type="EMBL" id="LNQP01000028">
    <property type="protein sequence ID" value="KSU88164.1"/>
    <property type="molecule type" value="Genomic_DNA"/>
</dbReference>
<dbReference type="Pfam" id="PF07252">
    <property type="entry name" value="DUF1433"/>
    <property type="match status" value="1"/>
</dbReference>
<dbReference type="Proteomes" id="UP000053681">
    <property type="component" value="Unassembled WGS sequence"/>
</dbReference>
<protein>
    <recommendedName>
        <fullName evidence="3">DUF1433 domain-containing protein</fullName>
    </recommendedName>
</protein>